<keyword evidence="3" id="KW-1185">Reference proteome</keyword>
<name>A0A934J1V1_9BACL</name>
<feature type="transmembrane region" description="Helical" evidence="1">
    <location>
        <begin position="7"/>
        <end position="25"/>
    </location>
</feature>
<organism evidence="2 3">
    <name type="scientific">Paenibacillus roseus</name>
    <dbReference type="NCBI Taxonomy" id="2798579"/>
    <lineage>
        <taxon>Bacteria</taxon>
        <taxon>Bacillati</taxon>
        <taxon>Bacillota</taxon>
        <taxon>Bacilli</taxon>
        <taxon>Bacillales</taxon>
        <taxon>Paenibacillaceae</taxon>
        <taxon>Paenibacillus</taxon>
    </lineage>
</organism>
<dbReference type="EMBL" id="JAELUP010000044">
    <property type="protein sequence ID" value="MBJ6361754.1"/>
    <property type="molecule type" value="Genomic_DNA"/>
</dbReference>
<evidence type="ECO:0000313" key="2">
    <source>
        <dbReference type="EMBL" id="MBJ6361754.1"/>
    </source>
</evidence>
<comment type="caution">
    <text evidence="2">The sequence shown here is derived from an EMBL/GenBank/DDBJ whole genome shotgun (WGS) entry which is preliminary data.</text>
</comment>
<keyword evidence="1" id="KW-1133">Transmembrane helix</keyword>
<dbReference type="AlphaFoldDB" id="A0A934J1V1"/>
<sequence>MNKTIKYSLFFIILIIIILGSIYFIKQFKCPELLVKKTIERSIQGKFNDLELSEENKNTLRSFFNNNELLSDRIHSSIRLINKINKVSNYLVSIEQINYTDAGDVLDIIDGNLLIQIDHSSIFQCHILNVEIQKNIE</sequence>
<dbReference type="Proteomes" id="UP000640274">
    <property type="component" value="Unassembled WGS sequence"/>
</dbReference>
<proteinExistence type="predicted"/>
<keyword evidence="1" id="KW-0472">Membrane</keyword>
<reference evidence="2" key="1">
    <citation type="submission" date="2020-12" db="EMBL/GenBank/DDBJ databases">
        <authorList>
            <person name="Huq M.A."/>
        </authorList>
    </citation>
    <scope>NUCLEOTIDE SEQUENCE</scope>
    <source>
        <strain evidence="2">MAHUQ-46</strain>
    </source>
</reference>
<accession>A0A934J1V1</accession>
<evidence type="ECO:0000256" key="1">
    <source>
        <dbReference type="SAM" id="Phobius"/>
    </source>
</evidence>
<evidence type="ECO:0000313" key="3">
    <source>
        <dbReference type="Proteomes" id="UP000640274"/>
    </source>
</evidence>
<protein>
    <submittedName>
        <fullName evidence="2">Uncharacterized protein</fullName>
    </submittedName>
</protein>
<gene>
    <name evidence="2" type="ORF">JFN88_10715</name>
</gene>
<keyword evidence="1" id="KW-0812">Transmembrane</keyword>